<organism evidence="1 2">
    <name type="scientific">Desulfurella multipotens</name>
    <dbReference type="NCBI Taxonomy" id="79269"/>
    <lineage>
        <taxon>Bacteria</taxon>
        <taxon>Pseudomonadati</taxon>
        <taxon>Campylobacterota</taxon>
        <taxon>Desulfurellia</taxon>
        <taxon>Desulfurellales</taxon>
        <taxon>Desulfurellaceae</taxon>
        <taxon>Desulfurella</taxon>
    </lineage>
</organism>
<gene>
    <name evidence="1" type="ORF">SAMN05660835_01256</name>
</gene>
<evidence type="ECO:0000313" key="2">
    <source>
        <dbReference type="Proteomes" id="UP000199411"/>
    </source>
</evidence>
<dbReference type="AlphaFoldDB" id="A0A1G6NXB3"/>
<accession>A0A1G6NXB3</accession>
<reference evidence="2" key="1">
    <citation type="submission" date="2016-10" db="EMBL/GenBank/DDBJ databases">
        <authorList>
            <person name="Varghese N."/>
            <person name="Submissions S."/>
        </authorList>
    </citation>
    <scope>NUCLEOTIDE SEQUENCE [LARGE SCALE GENOMIC DNA]</scope>
    <source>
        <strain evidence="2">DSM 8415</strain>
    </source>
</reference>
<proteinExistence type="predicted"/>
<evidence type="ECO:0000313" key="1">
    <source>
        <dbReference type="EMBL" id="SDC72281.1"/>
    </source>
</evidence>
<dbReference type="EMBL" id="FMYU01000008">
    <property type="protein sequence ID" value="SDC72281.1"/>
    <property type="molecule type" value="Genomic_DNA"/>
</dbReference>
<keyword evidence="2" id="KW-1185">Reference proteome</keyword>
<dbReference type="Proteomes" id="UP000199411">
    <property type="component" value="Unassembled WGS sequence"/>
</dbReference>
<sequence>MLNGEFCINHLQNTKKIKKNEIITKTTDETKPNTSILYNPFNMINFFKTYNYIIL</sequence>
<protein>
    <submittedName>
        <fullName evidence="1">Uncharacterized protein</fullName>
    </submittedName>
</protein>
<name>A0A1G6NXB3_9BACT</name>